<proteinExistence type="predicted"/>
<evidence type="ECO:0008006" key="2">
    <source>
        <dbReference type="Google" id="ProtNLM"/>
    </source>
</evidence>
<evidence type="ECO:0000313" key="1">
    <source>
        <dbReference type="EMBL" id="CAB4121403.1"/>
    </source>
</evidence>
<dbReference type="EMBL" id="LR796147">
    <property type="protein sequence ID" value="CAB4121403.1"/>
    <property type="molecule type" value="Genomic_DNA"/>
</dbReference>
<sequence>MKLMRSAHAKHIDYGFLHSVDPNSPNFVPSDIDGVVERNGVFLFTEWKRPLEDMKAGQEKMLISLAKKPDVFVVRVTGEQSESMTHIYGFEVIRNGRWIAEGESLIDFYGFYKRWLNYATNKNEQTTKRTV</sequence>
<accession>A0A6J5KJ68</accession>
<name>A0A6J5KJ68_9CAUD</name>
<protein>
    <recommendedName>
        <fullName evidence="2">VRR-NUC domain containing protein</fullName>
    </recommendedName>
</protein>
<gene>
    <name evidence="1" type="ORF">UFOVP11_4</name>
</gene>
<reference evidence="1" key="1">
    <citation type="submission" date="2020-04" db="EMBL/GenBank/DDBJ databases">
        <authorList>
            <person name="Chiriac C."/>
            <person name="Salcher M."/>
            <person name="Ghai R."/>
            <person name="Kavagutti S V."/>
        </authorList>
    </citation>
    <scope>NUCLEOTIDE SEQUENCE</scope>
</reference>
<organism evidence="1">
    <name type="scientific">uncultured Caudovirales phage</name>
    <dbReference type="NCBI Taxonomy" id="2100421"/>
    <lineage>
        <taxon>Viruses</taxon>
        <taxon>Duplodnaviria</taxon>
        <taxon>Heunggongvirae</taxon>
        <taxon>Uroviricota</taxon>
        <taxon>Caudoviricetes</taxon>
        <taxon>Peduoviridae</taxon>
        <taxon>Maltschvirus</taxon>
        <taxon>Maltschvirus maltsch</taxon>
    </lineage>
</organism>